<evidence type="ECO:0000313" key="4">
    <source>
        <dbReference type="Proteomes" id="UP000198575"/>
    </source>
</evidence>
<organism evidence="3 4">
    <name type="scientific">Dokdonella immobilis</name>
    <dbReference type="NCBI Taxonomy" id="578942"/>
    <lineage>
        <taxon>Bacteria</taxon>
        <taxon>Pseudomonadati</taxon>
        <taxon>Pseudomonadota</taxon>
        <taxon>Gammaproteobacteria</taxon>
        <taxon>Lysobacterales</taxon>
        <taxon>Rhodanobacteraceae</taxon>
        <taxon>Dokdonella</taxon>
    </lineage>
</organism>
<dbReference type="PANTHER" id="PTHR34477">
    <property type="entry name" value="UPF0213 PROTEIN YHBQ"/>
    <property type="match status" value="1"/>
</dbReference>
<feature type="domain" description="GIY-YIG" evidence="2">
    <location>
        <begin position="4"/>
        <end position="80"/>
    </location>
</feature>
<gene>
    <name evidence="3" type="ORF">SAMN05216289_105147</name>
</gene>
<dbReference type="InterPro" id="IPR000305">
    <property type="entry name" value="GIY-YIG_endonuc"/>
</dbReference>
<dbReference type="CDD" id="cd10448">
    <property type="entry name" value="GIY-YIG_unchar_3"/>
    <property type="match status" value="1"/>
</dbReference>
<keyword evidence="3" id="KW-0378">Hydrolase</keyword>
<evidence type="ECO:0000256" key="1">
    <source>
        <dbReference type="ARBA" id="ARBA00007435"/>
    </source>
</evidence>
<dbReference type="EMBL" id="FOVF01000005">
    <property type="protein sequence ID" value="SFN14554.1"/>
    <property type="molecule type" value="Genomic_DNA"/>
</dbReference>
<dbReference type="InterPro" id="IPR050190">
    <property type="entry name" value="UPF0213_domain"/>
</dbReference>
<dbReference type="AlphaFoldDB" id="A0A1I4WL04"/>
<name>A0A1I4WL04_9GAMM</name>
<proteinExistence type="inferred from homology"/>
<keyword evidence="4" id="KW-1185">Reference proteome</keyword>
<accession>A0A1I4WL04</accession>
<dbReference type="OrthoDB" id="9807770at2"/>
<comment type="similarity">
    <text evidence="1">Belongs to the UPF0213 family.</text>
</comment>
<dbReference type="SUPFAM" id="SSF82771">
    <property type="entry name" value="GIY-YIG endonuclease"/>
    <property type="match status" value="1"/>
</dbReference>
<protein>
    <submittedName>
        <fullName evidence="3">Putative endonuclease</fullName>
    </submittedName>
</protein>
<dbReference type="Pfam" id="PF01541">
    <property type="entry name" value="GIY-YIG"/>
    <property type="match status" value="1"/>
</dbReference>
<dbReference type="PROSITE" id="PS50164">
    <property type="entry name" value="GIY_YIG"/>
    <property type="match status" value="1"/>
</dbReference>
<evidence type="ECO:0000259" key="2">
    <source>
        <dbReference type="PROSITE" id="PS50164"/>
    </source>
</evidence>
<dbReference type="Gene3D" id="3.40.1440.10">
    <property type="entry name" value="GIY-YIG endonuclease"/>
    <property type="match status" value="1"/>
</dbReference>
<dbReference type="GO" id="GO:0004519">
    <property type="term" value="F:endonuclease activity"/>
    <property type="evidence" value="ECO:0007669"/>
    <property type="project" value="UniProtKB-KW"/>
</dbReference>
<dbReference type="PANTHER" id="PTHR34477:SF5">
    <property type="entry name" value="BSL5627 PROTEIN"/>
    <property type="match status" value="1"/>
</dbReference>
<reference evidence="3 4" key="1">
    <citation type="submission" date="2016-10" db="EMBL/GenBank/DDBJ databases">
        <authorList>
            <person name="de Groot N.N."/>
        </authorList>
    </citation>
    <scope>NUCLEOTIDE SEQUENCE [LARGE SCALE GENOMIC DNA]</scope>
    <source>
        <strain evidence="3 4">CGMCC 1.7659</strain>
    </source>
</reference>
<keyword evidence="3" id="KW-0540">Nuclease</keyword>
<sequence length="102" mass="12028">MRERQPCVYVLASGQRGTLYTGVTSNLPKRIFEHRNDLVDGFSSRYHVHDLVWFELHETMASAILREKAIKAWKRPWKIRMIEESNPDWRDLYPSLVGEAPE</sequence>
<evidence type="ECO:0000313" key="3">
    <source>
        <dbReference type="EMBL" id="SFN14554.1"/>
    </source>
</evidence>
<dbReference type="Proteomes" id="UP000198575">
    <property type="component" value="Unassembled WGS sequence"/>
</dbReference>
<keyword evidence="3" id="KW-0255">Endonuclease</keyword>
<dbReference type="InterPro" id="IPR035901">
    <property type="entry name" value="GIY-YIG_endonuc_sf"/>
</dbReference>